<protein>
    <submittedName>
        <fullName evidence="1">Uncharacterized protein</fullName>
    </submittedName>
</protein>
<sequence length="468" mass="49607">MAEKRSKWDSASSPPADPAAAAAAAAAKIAASLAPPTGAASSSSSSAVASGSRRSDSTPHERRGADAHDAEFQHDIEINDQRNRYMLTKGQTQASLHKETGASITTKGTWYPDKSMATKEEPPLYLHISAVSQEILDHAIRRIHELMAEEMPQLVEDRHQKRLDWESQKPPPREKRRFIEDKVYLNLEQLRNFNVRAKVVGPGGLFVKYIQNETGTRVQIKGQGSGFVETDTGREAEDPMHISISGPEEEGVKQAKTLSEDLVDAVRTEWQKAKDALGQVGGPFGGGGGGGFGGPPRGPAGMGGGGYGPQGGGFGGGPQGSWGGPYGQQQVGWGGGYQAPLPDGNPPPPPPPEDDAPPPPPSDGGANGHGGSSYRQPQVPVGSSQSPYNNQQGYGSSQRGSSQSSATPAPATTSASVSVIPVALTPEEEALDKYWKEYVTWEESFKAYHGRLPNKDEGGQDVPAKYKK</sequence>
<evidence type="ECO:0000313" key="2">
    <source>
        <dbReference type="Proteomes" id="UP000245626"/>
    </source>
</evidence>
<gene>
    <name evidence="1" type="ORF">IE53DRAFT_385652</name>
</gene>
<dbReference type="Proteomes" id="UP000245626">
    <property type="component" value="Unassembled WGS sequence"/>
</dbReference>
<accession>A0ACD0P1R9</accession>
<name>A0ACD0P1R9_9BASI</name>
<proteinExistence type="predicted"/>
<dbReference type="EMBL" id="KZ819805">
    <property type="protein sequence ID" value="PWN51972.1"/>
    <property type="molecule type" value="Genomic_DNA"/>
</dbReference>
<evidence type="ECO:0000313" key="1">
    <source>
        <dbReference type="EMBL" id="PWN51972.1"/>
    </source>
</evidence>
<reference evidence="1 2" key="1">
    <citation type="journal article" date="2018" name="Mol. Biol. Evol.">
        <title>Broad Genomic Sampling Reveals a Smut Pathogenic Ancestry of the Fungal Clade Ustilaginomycotina.</title>
        <authorList>
            <person name="Kijpornyongpan T."/>
            <person name="Mondo S.J."/>
            <person name="Barry K."/>
            <person name="Sandor L."/>
            <person name="Lee J."/>
            <person name="Lipzen A."/>
            <person name="Pangilinan J."/>
            <person name="LaButti K."/>
            <person name="Hainaut M."/>
            <person name="Henrissat B."/>
            <person name="Grigoriev I.V."/>
            <person name="Spatafora J.W."/>
            <person name="Aime M.C."/>
        </authorList>
    </citation>
    <scope>NUCLEOTIDE SEQUENCE [LARGE SCALE GENOMIC DNA]</scope>
    <source>
        <strain evidence="1 2">SA 807</strain>
    </source>
</reference>
<organism evidence="1 2">
    <name type="scientific">Violaceomyces palustris</name>
    <dbReference type="NCBI Taxonomy" id="1673888"/>
    <lineage>
        <taxon>Eukaryota</taxon>
        <taxon>Fungi</taxon>
        <taxon>Dikarya</taxon>
        <taxon>Basidiomycota</taxon>
        <taxon>Ustilaginomycotina</taxon>
        <taxon>Ustilaginomycetes</taxon>
        <taxon>Violaceomycetales</taxon>
        <taxon>Violaceomycetaceae</taxon>
        <taxon>Violaceomyces</taxon>
    </lineage>
</organism>
<keyword evidence="2" id="KW-1185">Reference proteome</keyword>